<dbReference type="GO" id="GO:0007234">
    <property type="term" value="P:osmosensory signaling via phosphorelay pathway"/>
    <property type="evidence" value="ECO:0007669"/>
    <property type="project" value="TreeGrafter"/>
</dbReference>
<evidence type="ECO:0000256" key="4">
    <source>
        <dbReference type="ARBA" id="ARBA00022679"/>
    </source>
</evidence>
<keyword evidence="3" id="KW-0597">Phosphoprotein</keyword>
<feature type="transmembrane region" description="Helical" evidence="6">
    <location>
        <begin position="112"/>
        <end position="128"/>
    </location>
</feature>
<gene>
    <name evidence="8" type="ORF">EA473_13935</name>
</gene>
<dbReference type="Proteomes" id="UP000282323">
    <property type="component" value="Unassembled WGS sequence"/>
</dbReference>
<dbReference type="GO" id="GO:0000156">
    <property type="term" value="F:phosphorelay response regulator activity"/>
    <property type="evidence" value="ECO:0007669"/>
    <property type="project" value="TreeGrafter"/>
</dbReference>
<name>A0A3N6M0K2_NATCH</name>
<comment type="caution">
    <text evidence="8">The sequence shown here is derived from an EMBL/GenBank/DDBJ whole genome shotgun (WGS) entry which is preliminary data.</text>
</comment>
<keyword evidence="4" id="KW-0808">Transferase</keyword>
<dbReference type="Gene3D" id="3.30.565.10">
    <property type="entry name" value="Histidine kinase-like ATPase, C-terminal domain"/>
    <property type="match status" value="1"/>
</dbReference>
<dbReference type="Gene3D" id="1.10.287.130">
    <property type="match status" value="1"/>
</dbReference>
<keyword evidence="6" id="KW-1133">Transmembrane helix</keyword>
<evidence type="ECO:0000313" key="8">
    <source>
        <dbReference type="EMBL" id="RQG93814.1"/>
    </source>
</evidence>
<evidence type="ECO:0000256" key="2">
    <source>
        <dbReference type="ARBA" id="ARBA00012438"/>
    </source>
</evidence>
<keyword evidence="6" id="KW-0472">Membrane</keyword>
<protein>
    <recommendedName>
        <fullName evidence="2">histidine kinase</fullName>
        <ecNumber evidence="2">2.7.13.3</ecNumber>
    </recommendedName>
</protein>
<evidence type="ECO:0000256" key="5">
    <source>
        <dbReference type="ARBA" id="ARBA00022777"/>
    </source>
</evidence>
<dbReference type="Pfam" id="PF16926">
    <property type="entry name" value="HisKA_4TM"/>
    <property type="match status" value="1"/>
</dbReference>
<dbReference type="RefSeq" id="WP_124196220.1">
    <property type="nucleotide sequence ID" value="NZ_REGA01000012.1"/>
</dbReference>
<evidence type="ECO:0000256" key="6">
    <source>
        <dbReference type="SAM" id="Phobius"/>
    </source>
</evidence>
<dbReference type="PANTHER" id="PTHR42878:SF15">
    <property type="entry name" value="BACTERIOPHYTOCHROME"/>
    <property type="match status" value="1"/>
</dbReference>
<dbReference type="EC" id="2.7.13.3" evidence="2"/>
<dbReference type="CDD" id="cd00082">
    <property type="entry name" value="HisKA"/>
    <property type="match status" value="1"/>
</dbReference>
<keyword evidence="6" id="KW-0812">Transmembrane</keyword>
<reference evidence="8 9" key="1">
    <citation type="submission" date="2018-10" db="EMBL/GenBank/DDBJ databases">
        <title>Natrarchaeobius chitinivorans gen. nov., sp. nov., and Natrarchaeobius haloalkaliphilus sp. nov., alkaliphilic, chitin-utilizing haloarchaea from hypersaline alkaline lakes.</title>
        <authorList>
            <person name="Sorokin D.Y."/>
            <person name="Elcheninov A.G."/>
            <person name="Kostrikina N.A."/>
            <person name="Bale N.J."/>
            <person name="Sinninghe Damste J.S."/>
            <person name="Khijniak T.V."/>
            <person name="Kublanov I.V."/>
            <person name="Toshchakov S.V."/>
        </authorList>
    </citation>
    <scope>NUCLEOTIDE SEQUENCE [LARGE SCALE GENOMIC DNA]</scope>
    <source>
        <strain evidence="8 9">AArcht4T</strain>
    </source>
</reference>
<dbReference type="PANTHER" id="PTHR42878">
    <property type="entry name" value="TWO-COMPONENT HISTIDINE KINASE"/>
    <property type="match status" value="1"/>
</dbReference>
<dbReference type="InterPro" id="IPR003594">
    <property type="entry name" value="HATPase_dom"/>
</dbReference>
<dbReference type="Pfam" id="PF02518">
    <property type="entry name" value="HATPase_c"/>
    <property type="match status" value="1"/>
</dbReference>
<dbReference type="FunFam" id="3.30.565.10:FF:000006">
    <property type="entry name" value="Sensor histidine kinase WalK"/>
    <property type="match status" value="1"/>
</dbReference>
<proteinExistence type="predicted"/>
<dbReference type="PROSITE" id="PS50109">
    <property type="entry name" value="HIS_KIN"/>
    <property type="match status" value="1"/>
</dbReference>
<feature type="domain" description="Histidine kinase" evidence="7">
    <location>
        <begin position="160"/>
        <end position="371"/>
    </location>
</feature>
<feature type="transmembrane region" description="Helical" evidence="6">
    <location>
        <begin position="16"/>
        <end position="34"/>
    </location>
</feature>
<dbReference type="SMART" id="SM00387">
    <property type="entry name" value="HATPase_c"/>
    <property type="match status" value="1"/>
</dbReference>
<dbReference type="Pfam" id="PF00512">
    <property type="entry name" value="HisKA"/>
    <property type="match status" value="1"/>
</dbReference>
<dbReference type="OrthoDB" id="106630at2157"/>
<dbReference type="GO" id="GO:0030295">
    <property type="term" value="F:protein kinase activator activity"/>
    <property type="evidence" value="ECO:0007669"/>
    <property type="project" value="TreeGrafter"/>
</dbReference>
<dbReference type="InterPro" id="IPR005467">
    <property type="entry name" value="His_kinase_dom"/>
</dbReference>
<dbReference type="AlphaFoldDB" id="A0A3N6M0K2"/>
<feature type="transmembrane region" description="Helical" evidence="6">
    <location>
        <begin position="82"/>
        <end position="100"/>
    </location>
</feature>
<dbReference type="SMART" id="SM00388">
    <property type="entry name" value="HisKA"/>
    <property type="match status" value="1"/>
</dbReference>
<dbReference type="InterPro" id="IPR004358">
    <property type="entry name" value="Sig_transdc_His_kin-like_C"/>
</dbReference>
<dbReference type="InterPro" id="IPR036097">
    <property type="entry name" value="HisK_dim/P_sf"/>
</dbReference>
<evidence type="ECO:0000259" key="7">
    <source>
        <dbReference type="PROSITE" id="PS50109"/>
    </source>
</evidence>
<dbReference type="SUPFAM" id="SSF47384">
    <property type="entry name" value="Homodimeric domain of signal transducing histidine kinase"/>
    <property type="match status" value="1"/>
</dbReference>
<evidence type="ECO:0000256" key="1">
    <source>
        <dbReference type="ARBA" id="ARBA00000085"/>
    </source>
</evidence>
<evidence type="ECO:0000313" key="9">
    <source>
        <dbReference type="Proteomes" id="UP000282323"/>
    </source>
</evidence>
<feature type="transmembrane region" description="Helical" evidence="6">
    <location>
        <begin position="40"/>
        <end position="61"/>
    </location>
</feature>
<comment type="catalytic activity">
    <reaction evidence="1">
        <text>ATP + protein L-histidine = ADP + protein N-phospho-L-histidine.</text>
        <dbReference type="EC" id="2.7.13.3"/>
    </reaction>
</comment>
<dbReference type="InterPro" id="IPR050351">
    <property type="entry name" value="BphY/WalK/GraS-like"/>
</dbReference>
<accession>A0A3N6M0K2</accession>
<dbReference type="InterPro" id="IPR031623">
    <property type="entry name" value="HisKA_4TM"/>
</dbReference>
<sequence>MNFEGRLIERVGGRRIIILLGTVFITAALIRGYLRVDLGTPLSSAVFVSVFVTIPGVVLVYGGYRLPKTDIHPDFHSTVTKWTLGGFVSMVLFLIVYDFIVEGGITNPDRAFTILPAFSSLAGFWLGIREGRTETSKREVENTIARLEESNQRLEQFAYAASHDLQEPLRMVSAYLRLIEKRSDDLSEENQEFLEFAVDGADRMHEMVESLLVYSRIDSEGQSFAAVDLDDVAADVVTDLQVRIDEADAEVTVDDLSHVEGDEDQLYQLLLNVVSNALEYTDDPPRIHVSAERNGSESVVSVRDSGIGIEPEKQDEIFEIFNRLHSRDEHPGTGIGLALCDRIVDRHGGEIWVESESERGSTFSFTLPTATSPNN</sequence>
<dbReference type="EMBL" id="REGA01000012">
    <property type="protein sequence ID" value="RQG93814.1"/>
    <property type="molecule type" value="Genomic_DNA"/>
</dbReference>
<organism evidence="8 9">
    <name type="scientific">Natrarchaeobius chitinivorans</name>
    <dbReference type="NCBI Taxonomy" id="1679083"/>
    <lineage>
        <taxon>Archaea</taxon>
        <taxon>Methanobacteriati</taxon>
        <taxon>Methanobacteriota</taxon>
        <taxon>Stenosarchaea group</taxon>
        <taxon>Halobacteria</taxon>
        <taxon>Halobacteriales</taxon>
        <taxon>Natrialbaceae</taxon>
        <taxon>Natrarchaeobius</taxon>
    </lineage>
</organism>
<dbReference type="GO" id="GO:0000155">
    <property type="term" value="F:phosphorelay sensor kinase activity"/>
    <property type="evidence" value="ECO:0007669"/>
    <property type="project" value="InterPro"/>
</dbReference>
<evidence type="ECO:0000256" key="3">
    <source>
        <dbReference type="ARBA" id="ARBA00022553"/>
    </source>
</evidence>
<keyword evidence="5 8" id="KW-0418">Kinase</keyword>
<dbReference type="SUPFAM" id="SSF55874">
    <property type="entry name" value="ATPase domain of HSP90 chaperone/DNA topoisomerase II/histidine kinase"/>
    <property type="match status" value="1"/>
</dbReference>
<keyword evidence="9" id="KW-1185">Reference proteome</keyword>
<dbReference type="InterPro" id="IPR003661">
    <property type="entry name" value="HisK_dim/P_dom"/>
</dbReference>
<dbReference type="PRINTS" id="PR00344">
    <property type="entry name" value="BCTRLSENSOR"/>
</dbReference>
<dbReference type="InterPro" id="IPR036890">
    <property type="entry name" value="HATPase_C_sf"/>
</dbReference>